<dbReference type="EMBL" id="CAVMJV010000020">
    <property type="protein sequence ID" value="CAK5067328.1"/>
    <property type="molecule type" value="Genomic_DNA"/>
</dbReference>
<accession>A0ACB0YXC0</accession>
<reference evidence="1" key="1">
    <citation type="submission" date="2023-11" db="EMBL/GenBank/DDBJ databases">
        <authorList>
            <person name="Poullet M."/>
        </authorList>
    </citation>
    <scope>NUCLEOTIDE SEQUENCE</scope>
    <source>
        <strain evidence="1">E1834</strain>
    </source>
</reference>
<name>A0ACB0YXC0_MELEN</name>
<evidence type="ECO:0000313" key="1">
    <source>
        <dbReference type="EMBL" id="CAK5067328.1"/>
    </source>
</evidence>
<gene>
    <name evidence="1" type="ORF">MENTE1834_LOCUS17809</name>
</gene>
<protein>
    <submittedName>
        <fullName evidence="1">Uncharacterized protein</fullName>
    </submittedName>
</protein>
<sequence>MIVGSWLLLFVCRQTSYFNILLLFIVIAVKIGFFYGHFQVTTTLQILFKTSSPLSLLDHLLYPLCPHGRTSQTKGSINKRR</sequence>
<dbReference type="Proteomes" id="UP001497535">
    <property type="component" value="Unassembled WGS sequence"/>
</dbReference>
<keyword evidence="2" id="KW-1185">Reference proteome</keyword>
<evidence type="ECO:0000313" key="2">
    <source>
        <dbReference type="Proteomes" id="UP001497535"/>
    </source>
</evidence>
<proteinExistence type="predicted"/>
<organism evidence="1 2">
    <name type="scientific">Meloidogyne enterolobii</name>
    <name type="common">Root-knot nematode worm</name>
    <name type="synonym">Meloidogyne mayaguensis</name>
    <dbReference type="NCBI Taxonomy" id="390850"/>
    <lineage>
        <taxon>Eukaryota</taxon>
        <taxon>Metazoa</taxon>
        <taxon>Ecdysozoa</taxon>
        <taxon>Nematoda</taxon>
        <taxon>Chromadorea</taxon>
        <taxon>Rhabditida</taxon>
        <taxon>Tylenchina</taxon>
        <taxon>Tylenchomorpha</taxon>
        <taxon>Tylenchoidea</taxon>
        <taxon>Meloidogynidae</taxon>
        <taxon>Meloidogyninae</taxon>
        <taxon>Meloidogyne</taxon>
    </lineage>
</organism>
<comment type="caution">
    <text evidence="1">The sequence shown here is derived from an EMBL/GenBank/DDBJ whole genome shotgun (WGS) entry which is preliminary data.</text>
</comment>